<gene>
    <name evidence="1" type="ordered locus">Ilyop_2050</name>
</gene>
<evidence type="ECO:0000313" key="1">
    <source>
        <dbReference type="EMBL" id="ADO83821.1"/>
    </source>
</evidence>
<dbReference type="AlphaFoldDB" id="E3HBQ9"/>
<dbReference type="EMBL" id="CP002282">
    <property type="protein sequence ID" value="ADO83821.1"/>
    <property type="molecule type" value="Genomic_DNA"/>
</dbReference>
<reference evidence="1 2" key="1">
    <citation type="journal article" date="2010" name="Stand. Genomic Sci.">
        <title>Complete genome sequence of Ilyobacter polytropus type strain (CuHbu1).</title>
        <authorList>
            <person name="Sikorski J."/>
            <person name="Chertkov O."/>
            <person name="Lapidus A."/>
            <person name="Nolan M."/>
            <person name="Lucas S."/>
            <person name="Del Rio T.G."/>
            <person name="Tice H."/>
            <person name="Cheng J.F."/>
            <person name="Tapia R."/>
            <person name="Han C."/>
            <person name="Goodwin L."/>
            <person name="Pitluck S."/>
            <person name="Liolios K."/>
            <person name="Ivanova N."/>
            <person name="Mavromatis K."/>
            <person name="Mikhailova N."/>
            <person name="Pati A."/>
            <person name="Chen A."/>
            <person name="Palaniappan K."/>
            <person name="Land M."/>
            <person name="Hauser L."/>
            <person name="Chang Y.J."/>
            <person name="Jeffries C.D."/>
            <person name="Brambilla E."/>
            <person name="Yasawong M."/>
            <person name="Rohde M."/>
            <person name="Pukall R."/>
            <person name="Spring S."/>
            <person name="Goker M."/>
            <person name="Woyke T."/>
            <person name="Bristow J."/>
            <person name="Eisen J.A."/>
            <person name="Markowitz V."/>
            <person name="Hugenholtz P."/>
            <person name="Kyrpides N.C."/>
            <person name="Klenk H.P."/>
        </authorList>
    </citation>
    <scope>NUCLEOTIDE SEQUENCE [LARGE SCALE GENOMIC DNA]</scope>
    <source>
        <strain evidence="2">ATCC 51220 / DSM 2926 / LMG 16218 / CuHBu1</strain>
        <plasmid evidence="2">pILYOP01</plasmid>
    </source>
</reference>
<sequence length="126" mass="13223">MAEFTRSTTTPAADIKRIAPDMRIVLGAADATIETFQVLAQDNTDGKFYNYVDGDAAVGVIAGIYTGPEVTLTALGSDVAGTITSLAIVTKEDIVGVDFDTDTAAITQFKQCGVILTDKIEGTEEV</sequence>
<dbReference type="Proteomes" id="UP000006875">
    <property type="component" value="Plasmid pILYOP01"/>
</dbReference>
<name>E3HBQ9_ILYPC</name>
<dbReference type="RefSeq" id="WP_013388483.1">
    <property type="nucleotide sequence ID" value="NC_014633.1"/>
</dbReference>
<proteinExistence type="predicted"/>
<keyword evidence="2" id="KW-1185">Reference proteome</keyword>
<dbReference type="KEGG" id="ipo:Ilyop_2050"/>
<keyword evidence="1" id="KW-0614">Plasmid</keyword>
<dbReference type="HOGENOM" id="CLU_2034698_0_0_0"/>
<accession>E3HBQ9</accession>
<evidence type="ECO:0000313" key="2">
    <source>
        <dbReference type="Proteomes" id="UP000006875"/>
    </source>
</evidence>
<geneLocation type="plasmid" evidence="1 2">
    <name>pILYOP01</name>
</geneLocation>
<protein>
    <submittedName>
        <fullName evidence="1">Uncharacterized protein</fullName>
    </submittedName>
</protein>
<dbReference type="OrthoDB" id="90643at2"/>
<organism evidence="1 2">
    <name type="scientific">Ilyobacter polytropus (strain ATCC 51220 / DSM 2926 / LMG 16218 / CuHBu1)</name>
    <dbReference type="NCBI Taxonomy" id="572544"/>
    <lineage>
        <taxon>Bacteria</taxon>
        <taxon>Fusobacteriati</taxon>
        <taxon>Fusobacteriota</taxon>
        <taxon>Fusobacteriia</taxon>
        <taxon>Fusobacteriales</taxon>
        <taxon>Fusobacteriaceae</taxon>
        <taxon>Ilyobacter</taxon>
    </lineage>
</organism>